<keyword evidence="2" id="KW-1133">Transmembrane helix</keyword>
<evidence type="ECO:0000313" key="4">
    <source>
        <dbReference type="WBParaSite" id="ACAC_0001368001-mRNA-1"/>
    </source>
</evidence>
<feature type="region of interest" description="Disordered" evidence="1">
    <location>
        <begin position="196"/>
        <end position="219"/>
    </location>
</feature>
<sequence length="219" mass="24775">LRASDVLPARIVDPYLRPRPTFNSPCSCLPDWNSMFCNHTQIVSSRLGHILPEMPTICICRKFIDNGSKCQQFITRCFNRRNKKCTCCFNQPDAYCDHLTCKEGEPEFSSSNTSCVCHHNPTDYPYHICNSLYTQNGSVHLEATQEQHSLSDDEGHQNQFAFDGIFAPSSITTYLLIGLLAGVILLTATILIVGSRKRQKRRGDNPRHQQSAHEALLMQ</sequence>
<keyword evidence="3" id="KW-1185">Reference proteome</keyword>
<protein>
    <submittedName>
        <fullName evidence="4">EGF-like domain-containing protein</fullName>
    </submittedName>
</protein>
<evidence type="ECO:0000256" key="2">
    <source>
        <dbReference type="SAM" id="Phobius"/>
    </source>
</evidence>
<feature type="transmembrane region" description="Helical" evidence="2">
    <location>
        <begin position="174"/>
        <end position="193"/>
    </location>
</feature>
<organism evidence="3 4">
    <name type="scientific">Angiostrongylus cantonensis</name>
    <name type="common">Rat lungworm</name>
    <dbReference type="NCBI Taxonomy" id="6313"/>
    <lineage>
        <taxon>Eukaryota</taxon>
        <taxon>Metazoa</taxon>
        <taxon>Ecdysozoa</taxon>
        <taxon>Nematoda</taxon>
        <taxon>Chromadorea</taxon>
        <taxon>Rhabditida</taxon>
        <taxon>Rhabditina</taxon>
        <taxon>Rhabditomorpha</taxon>
        <taxon>Strongyloidea</taxon>
        <taxon>Metastrongylidae</taxon>
        <taxon>Angiostrongylus</taxon>
    </lineage>
</organism>
<dbReference type="AlphaFoldDB" id="A0A0K0DPJ1"/>
<accession>A0A0K0DPJ1</accession>
<dbReference type="WBParaSite" id="ACAC_0001368001-mRNA-1">
    <property type="protein sequence ID" value="ACAC_0001368001-mRNA-1"/>
    <property type="gene ID" value="ACAC_0001368001"/>
</dbReference>
<reference evidence="4" key="2">
    <citation type="submission" date="2017-02" db="UniProtKB">
        <authorList>
            <consortium name="WormBaseParasite"/>
        </authorList>
    </citation>
    <scope>IDENTIFICATION</scope>
</reference>
<evidence type="ECO:0000256" key="1">
    <source>
        <dbReference type="SAM" id="MobiDB-lite"/>
    </source>
</evidence>
<proteinExistence type="predicted"/>
<dbReference type="Proteomes" id="UP000035642">
    <property type="component" value="Unassembled WGS sequence"/>
</dbReference>
<keyword evidence="2" id="KW-0472">Membrane</keyword>
<keyword evidence="2" id="KW-0812">Transmembrane</keyword>
<reference evidence="3" key="1">
    <citation type="submission" date="2012-09" db="EMBL/GenBank/DDBJ databases">
        <authorList>
            <person name="Martin A.A."/>
        </authorList>
    </citation>
    <scope>NUCLEOTIDE SEQUENCE</scope>
</reference>
<name>A0A0K0DPJ1_ANGCA</name>
<evidence type="ECO:0000313" key="3">
    <source>
        <dbReference type="Proteomes" id="UP000035642"/>
    </source>
</evidence>